<dbReference type="InterPro" id="IPR051083">
    <property type="entry name" value="GrpII_Intron_Splice-Mob/Def"/>
</dbReference>
<feature type="compositionally biased region" description="Pro residues" evidence="1">
    <location>
        <begin position="593"/>
        <end position="604"/>
    </location>
</feature>
<evidence type="ECO:0000259" key="2">
    <source>
        <dbReference type="PROSITE" id="PS50878"/>
    </source>
</evidence>
<dbReference type="Proteomes" id="UP000483802">
    <property type="component" value="Unassembled WGS sequence"/>
</dbReference>
<dbReference type="GO" id="GO:0003964">
    <property type="term" value="F:RNA-directed DNA polymerase activity"/>
    <property type="evidence" value="ECO:0007669"/>
    <property type="project" value="UniProtKB-KW"/>
</dbReference>
<comment type="caution">
    <text evidence="3">The sequence shown here is derived from an EMBL/GenBank/DDBJ whole genome shotgun (WGS) entry which is preliminary data.</text>
</comment>
<name>A0A6L6WXF3_9ACTN</name>
<dbReference type="Pfam" id="PF08388">
    <property type="entry name" value="GIIM"/>
    <property type="match status" value="1"/>
</dbReference>
<dbReference type="RefSeq" id="WP_157165843.1">
    <property type="nucleotide sequence ID" value="NZ_WPNZ01000006.1"/>
</dbReference>
<gene>
    <name evidence="3" type="primary">ltrA</name>
    <name evidence="3" type="ORF">GPA10_13965</name>
</gene>
<keyword evidence="3" id="KW-0808">Transferase</keyword>
<feature type="region of interest" description="Disordered" evidence="1">
    <location>
        <begin position="582"/>
        <end position="604"/>
    </location>
</feature>
<organism evidence="3 4">
    <name type="scientific">Streptomyces typhae</name>
    <dbReference type="NCBI Taxonomy" id="2681492"/>
    <lineage>
        <taxon>Bacteria</taxon>
        <taxon>Bacillati</taxon>
        <taxon>Actinomycetota</taxon>
        <taxon>Actinomycetes</taxon>
        <taxon>Kitasatosporales</taxon>
        <taxon>Streptomycetaceae</taxon>
        <taxon>Streptomyces</taxon>
    </lineage>
</organism>
<accession>A0A6L6WXF3</accession>
<dbReference type="AlphaFoldDB" id="A0A6L6WXF3"/>
<proteinExistence type="predicted"/>
<sequence>MRSHEPRGKLDTVEVNGPKDVSEWDAIVWRYHEESVVRLRRRIFKATPEEDWAAVRSLQKLMLRSWSNTLVSVRQVTQRNAGRRTAGIDGETALSPEARMRVALRVHHTRSSWDPLPVRRVYIPKANGKQRPLGIPVIMDRCHQARVRSALEPEWEARFEPRSYGFRPGRGCADAIGSLYTTLKGSRARRLWILDADLSAAFDRIGHEPLLEAIGSFPARDMIRGWLKAGVVEQGLLTPTEEGSPQGGVISPLLMNVALHGLEEAAGVRYLTTGASAGETVRGAPILVRYADDMVACCHSRQQADEVKARLAAWLAPRGLTFNEEKTRIVHLSEGFDFLGFTLRRFRDCKLIITPSSKAVKRIRKRLADEMRNLRGSNATAIIAKLNPIIRGWAAYYRGVVSSWIFSSLDSYVWRLTYKWAKHSHPNKPKKWIVRRYYGKFNKFRNDQWVFGDRSEVGRSGGTFHVVKFAWTNIVRHQLVAGGASPDDPGLSDYWAKRRRKVKPPLDSYNLNLLARQDNRCPLCGDHILSAHQPPQSPREWERWWLNIVRRAIAASYLTHHGRRGMPDGPQTRLVHDSCRRSLRARKRRNPPASAPPRTPLGLA</sequence>
<dbReference type="Pfam" id="PF13655">
    <property type="entry name" value="RVT_N"/>
    <property type="match status" value="1"/>
</dbReference>
<protein>
    <submittedName>
        <fullName evidence="3">Group II intron reverse transcriptase/maturase</fullName>
        <ecNumber evidence="3">2.7.7.49</ecNumber>
    </submittedName>
</protein>
<keyword evidence="3" id="KW-0548">Nucleotidyltransferase</keyword>
<dbReference type="InterPro" id="IPR000477">
    <property type="entry name" value="RT_dom"/>
</dbReference>
<feature type="domain" description="Reverse transcriptase" evidence="2">
    <location>
        <begin position="104"/>
        <end position="343"/>
    </location>
</feature>
<dbReference type="InterPro" id="IPR043502">
    <property type="entry name" value="DNA/RNA_pol_sf"/>
</dbReference>
<dbReference type="PROSITE" id="PS50878">
    <property type="entry name" value="RT_POL"/>
    <property type="match status" value="1"/>
</dbReference>
<dbReference type="PANTHER" id="PTHR34047:SF10">
    <property type="entry name" value="GROUP II INTRON-ASSOCIATED OPEN READING FRAME"/>
    <property type="match status" value="1"/>
</dbReference>
<dbReference type="EC" id="2.7.7.49" evidence="3"/>
<evidence type="ECO:0000313" key="3">
    <source>
        <dbReference type="EMBL" id="MVO85831.1"/>
    </source>
</evidence>
<reference evidence="3 4" key="1">
    <citation type="submission" date="2019-11" db="EMBL/GenBank/DDBJ databases">
        <title>Streptomyces typhae sp. nov., a novel endophytic actinomycete isolated from the root of cattail pollen (Typha angustifolia L.).</title>
        <authorList>
            <person name="Peng C."/>
        </authorList>
    </citation>
    <scope>NUCLEOTIDE SEQUENCE [LARGE SCALE GENOMIC DNA]</scope>
    <source>
        <strain evidence="4">p1417</strain>
    </source>
</reference>
<dbReference type="CDD" id="cd01651">
    <property type="entry name" value="RT_G2_intron"/>
    <property type="match status" value="1"/>
</dbReference>
<evidence type="ECO:0000256" key="1">
    <source>
        <dbReference type="SAM" id="MobiDB-lite"/>
    </source>
</evidence>
<dbReference type="InterPro" id="IPR025960">
    <property type="entry name" value="RVT_N"/>
</dbReference>
<dbReference type="NCBIfam" id="TIGR04416">
    <property type="entry name" value="group_II_RT_mat"/>
    <property type="match status" value="1"/>
</dbReference>
<evidence type="ECO:0000313" key="4">
    <source>
        <dbReference type="Proteomes" id="UP000483802"/>
    </source>
</evidence>
<keyword evidence="4" id="KW-1185">Reference proteome</keyword>
<dbReference type="InterPro" id="IPR030931">
    <property type="entry name" value="Group_II_RT_mat"/>
</dbReference>
<dbReference type="InterPro" id="IPR013597">
    <property type="entry name" value="Mat_intron_G2"/>
</dbReference>
<dbReference type="EMBL" id="WPNZ01000006">
    <property type="protein sequence ID" value="MVO85831.1"/>
    <property type="molecule type" value="Genomic_DNA"/>
</dbReference>
<dbReference type="SUPFAM" id="SSF56672">
    <property type="entry name" value="DNA/RNA polymerases"/>
    <property type="match status" value="1"/>
</dbReference>
<keyword evidence="3" id="KW-0695">RNA-directed DNA polymerase</keyword>
<dbReference type="Pfam" id="PF00078">
    <property type="entry name" value="RVT_1"/>
    <property type="match status" value="1"/>
</dbReference>
<dbReference type="PANTHER" id="PTHR34047">
    <property type="entry name" value="NUCLEAR INTRON MATURASE 1, MITOCHONDRIAL-RELATED"/>
    <property type="match status" value="1"/>
</dbReference>